<evidence type="ECO:0000256" key="8">
    <source>
        <dbReference type="ARBA" id="ARBA00061500"/>
    </source>
</evidence>
<dbReference type="Proteomes" id="UP001151287">
    <property type="component" value="Unassembled WGS sequence"/>
</dbReference>
<comment type="pathway">
    <text evidence="1">Amino-acid biosynthesis; L-tryptophan biosynthesis; L-tryptophan from chorismate: step 2/5.</text>
</comment>
<dbReference type="SUPFAM" id="SSF52418">
    <property type="entry name" value="Nucleoside phosphorylase/phosphoribosyltransferase catalytic domain"/>
    <property type="match status" value="1"/>
</dbReference>
<evidence type="ECO:0000256" key="6">
    <source>
        <dbReference type="ARBA" id="ARBA00022822"/>
    </source>
</evidence>
<gene>
    <name evidence="10" type="ORF">LUZ63_010259</name>
</gene>
<keyword evidence="5" id="KW-0808">Transferase</keyword>
<dbReference type="InterPro" id="IPR005940">
    <property type="entry name" value="Anthranilate_Pribosyl_Tfrase"/>
</dbReference>
<dbReference type="Gene3D" id="3.40.1030.10">
    <property type="entry name" value="Nucleoside phosphorylase/phosphoribosyltransferase catalytic domain"/>
    <property type="match status" value="1"/>
</dbReference>
<keyword evidence="4" id="KW-0328">Glycosyltransferase</keyword>
<dbReference type="GO" id="GO:0000162">
    <property type="term" value="P:L-tryptophan biosynthetic process"/>
    <property type="evidence" value="ECO:0007669"/>
    <property type="project" value="UniProtKB-KW"/>
</dbReference>
<organism evidence="10 11">
    <name type="scientific">Rhynchospora breviuscula</name>
    <dbReference type="NCBI Taxonomy" id="2022672"/>
    <lineage>
        <taxon>Eukaryota</taxon>
        <taxon>Viridiplantae</taxon>
        <taxon>Streptophyta</taxon>
        <taxon>Embryophyta</taxon>
        <taxon>Tracheophyta</taxon>
        <taxon>Spermatophyta</taxon>
        <taxon>Magnoliopsida</taxon>
        <taxon>Liliopsida</taxon>
        <taxon>Poales</taxon>
        <taxon>Cyperaceae</taxon>
        <taxon>Cyperoideae</taxon>
        <taxon>Rhynchosporeae</taxon>
        <taxon>Rhynchospora</taxon>
    </lineage>
</organism>
<dbReference type="NCBIfam" id="TIGR01245">
    <property type="entry name" value="trpD"/>
    <property type="match status" value="1"/>
</dbReference>
<keyword evidence="11" id="KW-1185">Reference proteome</keyword>
<evidence type="ECO:0000256" key="1">
    <source>
        <dbReference type="ARBA" id="ARBA00004907"/>
    </source>
</evidence>
<comment type="caution">
    <text evidence="10">The sequence shown here is derived from an EMBL/GenBank/DDBJ whole genome shotgun (WGS) entry which is preliminary data.</text>
</comment>
<dbReference type="Pfam" id="PF00591">
    <property type="entry name" value="Glycos_transf_3"/>
    <property type="match status" value="1"/>
</dbReference>
<evidence type="ECO:0000256" key="7">
    <source>
        <dbReference type="ARBA" id="ARBA00023141"/>
    </source>
</evidence>
<dbReference type="EC" id="2.4.2.18" evidence="2"/>
<accession>A0A9Q0CGK7</accession>
<proteinExistence type="inferred from homology"/>
<comment type="similarity">
    <text evidence="8">Belongs to the anthranilate phosphoribosyltransferase family.</text>
</comment>
<evidence type="ECO:0000259" key="9">
    <source>
        <dbReference type="Pfam" id="PF00591"/>
    </source>
</evidence>
<dbReference type="EMBL" id="JAMQYH010000003">
    <property type="protein sequence ID" value="KAJ1693561.1"/>
    <property type="molecule type" value="Genomic_DNA"/>
</dbReference>
<evidence type="ECO:0000313" key="10">
    <source>
        <dbReference type="EMBL" id="KAJ1693561.1"/>
    </source>
</evidence>
<dbReference type="AlphaFoldDB" id="A0A9Q0CGK7"/>
<evidence type="ECO:0000256" key="3">
    <source>
        <dbReference type="ARBA" id="ARBA00022605"/>
    </source>
</evidence>
<evidence type="ECO:0000256" key="2">
    <source>
        <dbReference type="ARBA" id="ARBA00011948"/>
    </source>
</evidence>
<name>A0A9Q0CGK7_9POAL</name>
<dbReference type="InterPro" id="IPR035902">
    <property type="entry name" value="Nuc_phospho_transferase"/>
</dbReference>
<dbReference type="GO" id="GO:0005829">
    <property type="term" value="C:cytosol"/>
    <property type="evidence" value="ECO:0007669"/>
    <property type="project" value="TreeGrafter"/>
</dbReference>
<dbReference type="PANTHER" id="PTHR43285">
    <property type="entry name" value="ANTHRANILATE PHOSPHORIBOSYLTRANSFERASE"/>
    <property type="match status" value="1"/>
</dbReference>
<dbReference type="OrthoDB" id="427800at2759"/>
<keyword evidence="7" id="KW-0057">Aromatic amino acid biosynthesis</keyword>
<sequence>MMKCCVKVEGLDDAVDIVGTGGDGANTVNISTGAAILAAAAGAQVAKQGSRSSSSACGSGDVLEALGVNIQLGPEDVKKCVKKARIGFMLGENYHAAMKIVRQVRKTLKVKTVFNILGPLLNPARVPFAVIGVYDESIVLTMAKAAQSFGMKRALVVHSKGLDEISPLGPGYFLDVTPTHIEKIYYDPIEFGIPRCTVDCLRGGGPSENAKILRDVLSGEKGAVADAVILNAAAALLASGQVSSLADGVMLAREVQRSGKALSTLNSWILASNGIQELGTVRL</sequence>
<evidence type="ECO:0000313" key="11">
    <source>
        <dbReference type="Proteomes" id="UP001151287"/>
    </source>
</evidence>
<evidence type="ECO:0000256" key="4">
    <source>
        <dbReference type="ARBA" id="ARBA00022676"/>
    </source>
</evidence>
<reference evidence="10" key="1">
    <citation type="journal article" date="2022" name="Cell">
        <title>Repeat-based holocentromeres influence genome architecture and karyotype evolution.</title>
        <authorList>
            <person name="Hofstatter P.G."/>
            <person name="Thangavel G."/>
            <person name="Lux T."/>
            <person name="Neumann P."/>
            <person name="Vondrak T."/>
            <person name="Novak P."/>
            <person name="Zhang M."/>
            <person name="Costa L."/>
            <person name="Castellani M."/>
            <person name="Scott A."/>
            <person name="Toegelov H."/>
            <person name="Fuchs J."/>
            <person name="Mata-Sucre Y."/>
            <person name="Dias Y."/>
            <person name="Vanzela A.L.L."/>
            <person name="Huettel B."/>
            <person name="Almeida C.C.S."/>
            <person name="Simkova H."/>
            <person name="Souza G."/>
            <person name="Pedrosa-Harand A."/>
            <person name="Macas J."/>
            <person name="Mayer K.F.X."/>
            <person name="Houben A."/>
            <person name="Marques A."/>
        </authorList>
    </citation>
    <scope>NUCLEOTIDE SEQUENCE</scope>
    <source>
        <strain evidence="10">RhyBre1mFocal</strain>
    </source>
</reference>
<evidence type="ECO:0000256" key="5">
    <source>
        <dbReference type="ARBA" id="ARBA00022679"/>
    </source>
</evidence>
<protein>
    <recommendedName>
        <fullName evidence="2">anthranilate phosphoribosyltransferase</fullName>
        <ecNumber evidence="2">2.4.2.18</ecNumber>
    </recommendedName>
</protein>
<dbReference type="PANTHER" id="PTHR43285:SF2">
    <property type="entry name" value="ANTHRANILATE PHOSPHORIBOSYLTRANSFERASE"/>
    <property type="match status" value="1"/>
</dbReference>
<dbReference type="InterPro" id="IPR000312">
    <property type="entry name" value="Glycosyl_Trfase_fam3"/>
</dbReference>
<keyword evidence="3" id="KW-0028">Amino-acid biosynthesis</keyword>
<dbReference type="GO" id="GO:0004048">
    <property type="term" value="F:anthranilate phosphoribosyltransferase activity"/>
    <property type="evidence" value="ECO:0007669"/>
    <property type="project" value="UniProtKB-EC"/>
</dbReference>
<keyword evidence="6" id="KW-0822">Tryptophan biosynthesis</keyword>
<dbReference type="FunFam" id="3.40.1030.10:FF:000002">
    <property type="entry name" value="Anthranilate phosphoribosyltransferase"/>
    <property type="match status" value="1"/>
</dbReference>
<feature type="domain" description="Glycosyl transferase family 3" evidence="9">
    <location>
        <begin position="12"/>
        <end position="262"/>
    </location>
</feature>